<name>A0A0L0P0Q7_CANAR</name>
<dbReference type="VEuPathDB" id="FungiDB:QG37_02893"/>
<reference evidence="2" key="1">
    <citation type="journal article" date="2015" name="BMC Genomics">
        <title>Draft genome of a commonly misdiagnosed multidrug resistant pathogen Candida auris.</title>
        <authorList>
            <person name="Chatterjee S."/>
            <person name="Alampalli S.V."/>
            <person name="Nageshan R.K."/>
            <person name="Chettiar S.T."/>
            <person name="Joshi S."/>
            <person name="Tatu U.S."/>
        </authorList>
    </citation>
    <scope>NUCLEOTIDE SEQUENCE [LARGE SCALE GENOMIC DNA]</scope>
    <source>
        <strain evidence="2">6684</strain>
    </source>
</reference>
<accession>A0A0L0P0Q7</accession>
<dbReference type="EMBL" id="LGST01000020">
    <property type="protein sequence ID" value="KND99956.1"/>
    <property type="molecule type" value="Genomic_DNA"/>
</dbReference>
<comment type="caution">
    <text evidence="1">The sequence shown here is derived from an EMBL/GenBank/DDBJ whole genome shotgun (WGS) entry which is preliminary data.</text>
</comment>
<gene>
    <name evidence="1" type="ORF">QG37_02893</name>
</gene>
<proteinExistence type="predicted"/>
<dbReference type="AlphaFoldDB" id="A0A0L0P0Q7"/>
<dbReference type="Proteomes" id="UP000037122">
    <property type="component" value="Unassembled WGS sequence"/>
</dbReference>
<sequence length="78" mass="9004">MLLLWRQHRARFATILLKVSVMESGGGRILQRRMYSSVDYSLVTITGSHYVCEKNFHCIVDEDVMKSLIENTDTVLQV</sequence>
<protein>
    <submittedName>
        <fullName evidence="1">Uncharacterized protein</fullName>
    </submittedName>
</protein>
<evidence type="ECO:0000313" key="2">
    <source>
        <dbReference type="Proteomes" id="UP000037122"/>
    </source>
</evidence>
<organism evidence="1 2">
    <name type="scientific">Candidozyma auris</name>
    <name type="common">Yeast</name>
    <name type="synonym">Candida auris</name>
    <dbReference type="NCBI Taxonomy" id="498019"/>
    <lineage>
        <taxon>Eukaryota</taxon>
        <taxon>Fungi</taxon>
        <taxon>Dikarya</taxon>
        <taxon>Ascomycota</taxon>
        <taxon>Saccharomycotina</taxon>
        <taxon>Pichiomycetes</taxon>
        <taxon>Metschnikowiaceae</taxon>
        <taxon>Candidozyma</taxon>
    </lineage>
</organism>
<evidence type="ECO:0000313" key="1">
    <source>
        <dbReference type="EMBL" id="KND99956.1"/>
    </source>
</evidence>